<comment type="caution">
    <text evidence="1">The sequence shown here is derived from an EMBL/GenBank/DDBJ whole genome shotgun (WGS) entry which is preliminary data.</text>
</comment>
<proteinExistence type="predicted"/>
<dbReference type="AlphaFoldDB" id="A0A1S1PTR1"/>
<dbReference type="Proteomes" id="UP000179769">
    <property type="component" value="Unassembled WGS sequence"/>
</dbReference>
<organism evidence="1 2">
    <name type="scientific">Parafrankia soli</name>
    <dbReference type="NCBI Taxonomy" id="2599596"/>
    <lineage>
        <taxon>Bacteria</taxon>
        <taxon>Bacillati</taxon>
        <taxon>Actinomycetota</taxon>
        <taxon>Actinomycetes</taxon>
        <taxon>Frankiales</taxon>
        <taxon>Frankiaceae</taxon>
        <taxon>Parafrankia</taxon>
    </lineage>
</organism>
<reference evidence="2" key="1">
    <citation type="submission" date="2016-07" db="EMBL/GenBank/DDBJ databases">
        <title>Frankia sp. NRRL B-16219 Genome sequencing.</title>
        <authorList>
            <person name="Ghodhbane-Gtari F."/>
            <person name="Swanson E."/>
            <person name="Gueddou A."/>
            <person name="Louati M."/>
            <person name="Nouioui I."/>
            <person name="Hezbri K."/>
            <person name="Abebe-Akele F."/>
            <person name="Simpson S."/>
            <person name="Morris K."/>
            <person name="Thomas K."/>
            <person name="Gtari M."/>
            <person name="Tisa L.S."/>
        </authorList>
    </citation>
    <scope>NUCLEOTIDE SEQUENCE [LARGE SCALE GENOMIC DNA]</scope>
    <source>
        <strain evidence="2">NRRL B-16219</strain>
    </source>
</reference>
<evidence type="ECO:0000313" key="1">
    <source>
        <dbReference type="EMBL" id="OHV24689.1"/>
    </source>
</evidence>
<protein>
    <submittedName>
        <fullName evidence="1">Uncharacterized protein</fullName>
    </submittedName>
</protein>
<accession>A0A1S1PTR1</accession>
<name>A0A1S1PTR1_9ACTN</name>
<dbReference type="EMBL" id="MAXA01000234">
    <property type="protein sequence ID" value="OHV24689.1"/>
    <property type="molecule type" value="Genomic_DNA"/>
</dbReference>
<evidence type="ECO:0000313" key="2">
    <source>
        <dbReference type="Proteomes" id="UP000179769"/>
    </source>
</evidence>
<keyword evidence="2" id="KW-1185">Reference proteome</keyword>
<sequence length="72" mass="7990">MATPLDFPVFELAARPGAHMAFYSGDNPEGKSLRELTGTPMRSIPAFREPKARLFNDWLHDLPRPAPTGDPL</sequence>
<gene>
    <name evidence="1" type="ORF">BBK14_23225</name>
</gene>